<reference evidence="1 2" key="1">
    <citation type="submission" date="2018-03" db="EMBL/GenBank/DDBJ databases">
        <title>Genomic Encyclopedia of Archaeal and Bacterial Type Strains, Phase II (KMG-II): from individual species to whole genera.</title>
        <authorList>
            <person name="Goeker M."/>
        </authorList>
    </citation>
    <scope>NUCLEOTIDE SEQUENCE [LARGE SCALE GENOMIC DNA]</scope>
    <source>
        <strain evidence="1 2">DSM 44946</strain>
    </source>
</reference>
<gene>
    <name evidence="1" type="ORF">CLV97_10254</name>
</gene>
<name>A0A2T0LIJ7_9BACL</name>
<evidence type="ECO:0000313" key="2">
    <source>
        <dbReference type="Proteomes" id="UP000237797"/>
    </source>
</evidence>
<evidence type="ECO:0000313" key="1">
    <source>
        <dbReference type="EMBL" id="PRX42269.1"/>
    </source>
</evidence>
<comment type="caution">
    <text evidence="1">The sequence shown here is derived from an EMBL/GenBank/DDBJ whole genome shotgun (WGS) entry which is preliminary data.</text>
</comment>
<dbReference type="InterPro" id="IPR014199">
    <property type="entry name" value="Spore_YtxC"/>
</dbReference>
<proteinExistence type="predicted"/>
<organism evidence="1 2">
    <name type="scientific">Planifilum fimeticola</name>
    <dbReference type="NCBI Taxonomy" id="201975"/>
    <lineage>
        <taxon>Bacteria</taxon>
        <taxon>Bacillati</taxon>
        <taxon>Bacillota</taxon>
        <taxon>Bacilli</taxon>
        <taxon>Bacillales</taxon>
        <taxon>Thermoactinomycetaceae</taxon>
        <taxon>Planifilum</taxon>
    </lineage>
</organism>
<dbReference type="Pfam" id="PF08812">
    <property type="entry name" value="YtxC"/>
    <property type="match status" value="1"/>
</dbReference>
<keyword evidence="2" id="KW-1185">Reference proteome</keyword>
<dbReference type="AlphaFoldDB" id="A0A2T0LIJ7"/>
<protein>
    <submittedName>
        <fullName evidence="1">Putative sporulation protein YtxC</fullName>
    </submittedName>
</protein>
<sequence length="297" mass="34447">MCVTVYQLSLPDRVPEAVCHLWNCLDEQMVRMQFHGIAFRIQEERIGSRVVFLCHDGGGDDAESREVRHGIGLTVAEYIRSYHEPNLVRDAVRKAFPFQPSRSDAAEKAVLSWIGKKRRRKPSLGLDWKIAGQVSGFLKESRRLAVDGFIRFRLKGYHRVFSRLLDQAVREYRLEQEYQEFIELLRYFVSTQKTQIPVIHVLHFGKSRFHLMKEDGTPLRLKDVEGAAQEIMEQTFSREDMIVSALLSAAPEFVVLHTRQREETIIRTVRKIFEGRIVLCEGCPLCRSEKVGRETLD</sequence>
<dbReference type="EMBL" id="PVNE01000002">
    <property type="protein sequence ID" value="PRX42269.1"/>
    <property type="molecule type" value="Genomic_DNA"/>
</dbReference>
<accession>A0A2T0LIJ7</accession>
<dbReference type="Proteomes" id="UP000237797">
    <property type="component" value="Unassembled WGS sequence"/>
</dbReference>